<feature type="region of interest" description="Disordered" evidence="1">
    <location>
        <begin position="62"/>
        <end position="99"/>
    </location>
</feature>
<gene>
    <name evidence="2" type="ORF">BDK51DRAFT_52408</name>
</gene>
<dbReference type="Proteomes" id="UP000269721">
    <property type="component" value="Unassembled WGS sequence"/>
</dbReference>
<evidence type="ECO:0008006" key="4">
    <source>
        <dbReference type="Google" id="ProtNLM"/>
    </source>
</evidence>
<sequence>MKCWFSRVFFEHSLHKSSRSPKLKGPPPRTWNEVGASTYLTSVILSFSPLLPLLAAPDPLYPRSSAATPKGPPPSSSPSRTSRPPPTPRAPCASPRSPAGTLKSAALVCRMWYHPAREVLWEHFEIIDCVDDGGPVWPSFKLKELETWTRPPPSRAYLDDDEPSAFIEPQDESYDSDGDTTYSENGELPVLDLSLSILFRACPELAAFEFRKYDSVPAFSTRKAEEDFWDSDSGREVEAAVSRLRVMRVDPGVDCGRVYSAAGSNLLEWEGSTADFRSSPTS</sequence>
<proteinExistence type="predicted"/>
<evidence type="ECO:0000256" key="1">
    <source>
        <dbReference type="SAM" id="MobiDB-lite"/>
    </source>
</evidence>
<name>A0A4P9W3X9_9FUNG</name>
<keyword evidence="3" id="KW-1185">Reference proteome</keyword>
<feature type="compositionally biased region" description="Low complexity" evidence="1">
    <location>
        <begin position="90"/>
        <end position="99"/>
    </location>
</feature>
<evidence type="ECO:0000313" key="3">
    <source>
        <dbReference type="Proteomes" id="UP000269721"/>
    </source>
</evidence>
<protein>
    <recommendedName>
        <fullName evidence="4">F-box domain-containing protein</fullName>
    </recommendedName>
</protein>
<evidence type="ECO:0000313" key="2">
    <source>
        <dbReference type="EMBL" id="RKO86864.1"/>
    </source>
</evidence>
<organism evidence="2 3">
    <name type="scientific">Blyttiomyces helicus</name>
    <dbReference type="NCBI Taxonomy" id="388810"/>
    <lineage>
        <taxon>Eukaryota</taxon>
        <taxon>Fungi</taxon>
        <taxon>Fungi incertae sedis</taxon>
        <taxon>Chytridiomycota</taxon>
        <taxon>Chytridiomycota incertae sedis</taxon>
        <taxon>Chytridiomycetes</taxon>
        <taxon>Chytridiomycetes incertae sedis</taxon>
        <taxon>Blyttiomyces</taxon>
    </lineage>
</organism>
<accession>A0A4P9W3X9</accession>
<dbReference type="EMBL" id="KZ997849">
    <property type="protein sequence ID" value="RKO86864.1"/>
    <property type="molecule type" value="Genomic_DNA"/>
</dbReference>
<reference evidence="3" key="1">
    <citation type="journal article" date="2018" name="Nat. Microbiol.">
        <title>Leveraging single-cell genomics to expand the fungal tree of life.</title>
        <authorList>
            <person name="Ahrendt S.R."/>
            <person name="Quandt C.A."/>
            <person name="Ciobanu D."/>
            <person name="Clum A."/>
            <person name="Salamov A."/>
            <person name="Andreopoulos B."/>
            <person name="Cheng J.F."/>
            <person name="Woyke T."/>
            <person name="Pelin A."/>
            <person name="Henrissat B."/>
            <person name="Reynolds N.K."/>
            <person name="Benny G.L."/>
            <person name="Smith M.E."/>
            <person name="James T.Y."/>
            <person name="Grigoriev I.V."/>
        </authorList>
    </citation>
    <scope>NUCLEOTIDE SEQUENCE [LARGE SCALE GENOMIC DNA]</scope>
</reference>
<dbReference type="AlphaFoldDB" id="A0A4P9W3X9"/>